<gene>
    <name evidence="1" type="ordered locus">MCON_0400</name>
</gene>
<name>F4BW00_METSG</name>
<protein>
    <submittedName>
        <fullName evidence="1">Uncharacterized protein</fullName>
    </submittedName>
</protein>
<dbReference type="InParanoid" id="F4BW00"/>
<reference evidence="1 2" key="1">
    <citation type="journal article" date="2011" name="J. Bacteriol.">
        <title>Complete genome sequence of Methanosaeta concilii, a specialist in aceticlastic methanogenesis.</title>
        <authorList>
            <person name="Barber R.D."/>
            <person name="Zhang L."/>
            <person name="Harnack M."/>
            <person name="Olson M.V."/>
            <person name="Kaul R."/>
            <person name="Ingram-Smith C."/>
            <person name="Smith K.S."/>
        </authorList>
    </citation>
    <scope>NUCLEOTIDE SEQUENCE [LARGE SCALE GENOMIC DNA]</scope>
    <source>
        <strain evidence="2">ATCC 5969 / DSM 3671 / JCM 10134 / NBRC 103675 / OCM 69 / GP-6</strain>
    </source>
</reference>
<evidence type="ECO:0000313" key="2">
    <source>
        <dbReference type="Proteomes" id="UP000007807"/>
    </source>
</evidence>
<proteinExistence type="predicted"/>
<dbReference type="HOGENOM" id="CLU_1514603_0_0_2"/>
<accession>F4BW00</accession>
<dbReference type="EMBL" id="CP002565">
    <property type="protein sequence ID" value="AEB67260.1"/>
    <property type="molecule type" value="Genomic_DNA"/>
</dbReference>
<dbReference type="KEGG" id="mcj:MCON_0400"/>
<keyword evidence="2" id="KW-1185">Reference proteome</keyword>
<sequence>MFFCCPPPGWLWRVTGRSAIRTIGDVIGHDITSIEVISIEVISIEVISIEVISIEVISIEVISIEVISIEVISIEVISIEVISIEVTSIEVISIEVISIEVISIEVISRRDKKSMGLSRMKLKEGEAQSSPLPLISQVSLAISQDRQISRSSSRLRAAVASTLAFTRFPARNMAAAT</sequence>
<dbReference type="Proteomes" id="UP000007807">
    <property type="component" value="Chromosome"/>
</dbReference>
<dbReference type="AlphaFoldDB" id="F4BW00"/>
<evidence type="ECO:0000313" key="1">
    <source>
        <dbReference type="EMBL" id="AEB67260.1"/>
    </source>
</evidence>
<organism evidence="1 2">
    <name type="scientific">Methanothrix soehngenii (strain ATCC 5969 / DSM 3671 / JCM 10134 / NBRC 103675 / OCM 69 / GP-6)</name>
    <name type="common">Methanosaeta concilii</name>
    <dbReference type="NCBI Taxonomy" id="990316"/>
    <lineage>
        <taxon>Archaea</taxon>
        <taxon>Methanobacteriati</taxon>
        <taxon>Methanobacteriota</taxon>
        <taxon>Stenosarchaea group</taxon>
        <taxon>Methanomicrobia</taxon>
        <taxon>Methanotrichales</taxon>
        <taxon>Methanotrichaceae</taxon>
        <taxon>Methanothrix</taxon>
    </lineage>
</organism>